<sequence length="22" mass="2530">MKGQKGKTIRKGKNVKSPRKPY</sequence>
<dbReference type="AlphaFoldDB" id="A0A2P2PUB4"/>
<dbReference type="EMBL" id="GGEC01077817">
    <property type="protein sequence ID" value="MBX58301.1"/>
    <property type="molecule type" value="Transcribed_RNA"/>
</dbReference>
<proteinExistence type="predicted"/>
<organism evidence="2">
    <name type="scientific">Rhizophora mucronata</name>
    <name type="common">Asiatic mangrove</name>
    <dbReference type="NCBI Taxonomy" id="61149"/>
    <lineage>
        <taxon>Eukaryota</taxon>
        <taxon>Viridiplantae</taxon>
        <taxon>Streptophyta</taxon>
        <taxon>Embryophyta</taxon>
        <taxon>Tracheophyta</taxon>
        <taxon>Spermatophyta</taxon>
        <taxon>Magnoliopsida</taxon>
        <taxon>eudicotyledons</taxon>
        <taxon>Gunneridae</taxon>
        <taxon>Pentapetalae</taxon>
        <taxon>rosids</taxon>
        <taxon>fabids</taxon>
        <taxon>Malpighiales</taxon>
        <taxon>Rhizophoraceae</taxon>
        <taxon>Rhizophora</taxon>
    </lineage>
</organism>
<reference evidence="2" key="1">
    <citation type="submission" date="2018-02" db="EMBL/GenBank/DDBJ databases">
        <title>Rhizophora mucronata_Transcriptome.</title>
        <authorList>
            <person name="Meera S.P."/>
            <person name="Sreeshan A."/>
            <person name="Augustine A."/>
        </authorList>
    </citation>
    <scope>NUCLEOTIDE SEQUENCE</scope>
    <source>
        <tissue evidence="2">Leaf</tissue>
    </source>
</reference>
<name>A0A2P2PUB4_RHIMU</name>
<evidence type="ECO:0000256" key="1">
    <source>
        <dbReference type="SAM" id="MobiDB-lite"/>
    </source>
</evidence>
<feature type="region of interest" description="Disordered" evidence="1">
    <location>
        <begin position="1"/>
        <end position="22"/>
    </location>
</feature>
<evidence type="ECO:0000313" key="2">
    <source>
        <dbReference type="EMBL" id="MBX58301.1"/>
    </source>
</evidence>
<protein>
    <submittedName>
        <fullName evidence="2">Uncharacterized protein</fullName>
    </submittedName>
</protein>
<accession>A0A2P2PUB4</accession>